<keyword evidence="9" id="KW-1185">Reference proteome</keyword>
<dbReference type="GO" id="GO:0005819">
    <property type="term" value="C:spindle"/>
    <property type="evidence" value="ECO:0007669"/>
    <property type="project" value="UniProtKB-SubCell"/>
</dbReference>
<dbReference type="Gene3D" id="1.25.10.10">
    <property type="entry name" value="Leucine-rich Repeat Variant"/>
    <property type="match status" value="1"/>
</dbReference>
<dbReference type="GO" id="GO:0016226">
    <property type="term" value="P:iron-sulfur cluster assembly"/>
    <property type="evidence" value="ECO:0007669"/>
    <property type="project" value="UniProtKB-UniRule"/>
</dbReference>
<dbReference type="InterPro" id="IPR024687">
    <property type="entry name" value="MMS19_C"/>
</dbReference>
<name>A0A154PUE5_DUFNO</name>
<dbReference type="SUPFAM" id="SSF48371">
    <property type="entry name" value="ARM repeat"/>
    <property type="match status" value="2"/>
</dbReference>
<dbReference type="GO" id="GO:0051604">
    <property type="term" value="P:protein maturation"/>
    <property type="evidence" value="ECO:0007669"/>
    <property type="project" value="UniProtKB-UniRule"/>
</dbReference>
<organism evidence="8 9">
    <name type="scientific">Dufourea novaeangliae</name>
    <name type="common">Sweat bee</name>
    <dbReference type="NCBI Taxonomy" id="178035"/>
    <lineage>
        <taxon>Eukaryota</taxon>
        <taxon>Metazoa</taxon>
        <taxon>Ecdysozoa</taxon>
        <taxon>Arthropoda</taxon>
        <taxon>Hexapoda</taxon>
        <taxon>Insecta</taxon>
        <taxon>Pterygota</taxon>
        <taxon>Neoptera</taxon>
        <taxon>Endopterygota</taxon>
        <taxon>Hymenoptera</taxon>
        <taxon>Apocrita</taxon>
        <taxon>Aculeata</taxon>
        <taxon>Apoidea</taxon>
        <taxon>Anthophila</taxon>
        <taxon>Halictidae</taxon>
        <taxon>Rophitinae</taxon>
        <taxon>Dufourea</taxon>
    </lineage>
</organism>
<dbReference type="InterPro" id="IPR039920">
    <property type="entry name" value="MMS19"/>
</dbReference>
<protein>
    <recommendedName>
        <fullName evidence="5">MMS19 nucleotide excision repair protein</fullName>
    </recommendedName>
</protein>
<keyword evidence="5" id="KW-0234">DNA repair</keyword>
<keyword evidence="3" id="KW-0677">Repeat</keyword>
<dbReference type="GO" id="GO:0097361">
    <property type="term" value="C:cytosolic [4Fe-4S] assembly targeting complex"/>
    <property type="evidence" value="ECO:0007669"/>
    <property type="project" value="UniProtKB-UniRule"/>
</dbReference>
<dbReference type="STRING" id="178035.A0A154PUE5"/>
<comment type="function">
    <text evidence="5">Key component of the cytosolic iron-sulfur protein assembly (CIA) complex, a multiprotein complex that mediates the incorporation of iron-sulfur cluster into apoproteins specifically involved in DNA metabolism and genomic integrity. In the CIA complex, MMS19 acts as an adapter between early-acting CIA components and a subset of cellular target iron-sulfur proteins.</text>
</comment>
<dbReference type="Pfam" id="PF12460">
    <property type="entry name" value="MMS19_C"/>
    <property type="match status" value="1"/>
</dbReference>
<keyword evidence="4 5" id="KW-0539">Nucleus</keyword>
<comment type="subunit">
    <text evidence="5">Component of the CIA complex.</text>
</comment>
<dbReference type="Pfam" id="PF14500">
    <property type="entry name" value="MMS19_N"/>
    <property type="match status" value="1"/>
</dbReference>
<evidence type="ECO:0000256" key="1">
    <source>
        <dbReference type="ARBA" id="ARBA00004123"/>
    </source>
</evidence>
<dbReference type="InterPro" id="IPR016024">
    <property type="entry name" value="ARM-type_fold"/>
</dbReference>
<dbReference type="InterPro" id="IPR029240">
    <property type="entry name" value="MMS19_N"/>
</dbReference>
<dbReference type="Proteomes" id="UP000076502">
    <property type="component" value="Unassembled WGS sequence"/>
</dbReference>
<dbReference type="GO" id="GO:0006281">
    <property type="term" value="P:DNA repair"/>
    <property type="evidence" value="ECO:0007669"/>
    <property type="project" value="UniProtKB-UniRule"/>
</dbReference>
<comment type="similarity">
    <text evidence="2 5">Belongs to the MET18/MMS19 family.</text>
</comment>
<dbReference type="OMA" id="FSFMPEF"/>
<feature type="domain" description="MMS19 N-terminal" evidence="7">
    <location>
        <begin position="45"/>
        <end position="305"/>
    </location>
</feature>
<keyword evidence="5" id="KW-0206">Cytoskeleton</keyword>
<keyword evidence="5" id="KW-0227">DNA damage</keyword>
<reference evidence="8 9" key="1">
    <citation type="submission" date="2015-07" db="EMBL/GenBank/DDBJ databases">
        <title>The genome of Dufourea novaeangliae.</title>
        <authorList>
            <person name="Pan H."/>
            <person name="Kapheim K."/>
        </authorList>
    </citation>
    <scope>NUCLEOTIDE SEQUENCE [LARGE SCALE GENOMIC DNA]</scope>
    <source>
        <strain evidence="8">0120121106</strain>
        <tissue evidence="8">Whole body</tissue>
    </source>
</reference>
<dbReference type="EMBL" id="KQ435180">
    <property type="protein sequence ID" value="KZC14978.1"/>
    <property type="molecule type" value="Genomic_DNA"/>
</dbReference>
<evidence type="ECO:0000313" key="9">
    <source>
        <dbReference type="Proteomes" id="UP000076502"/>
    </source>
</evidence>
<feature type="non-terminal residue" evidence="8">
    <location>
        <position position="962"/>
    </location>
</feature>
<accession>A0A154PUE5</accession>
<dbReference type="InterPro" id="IPR011989">
    <property type="entry name" value="ARM-like"/>
</dbReference>
<evidence type="ECO:0000256" key="5">
    <source>
        <dbReference type="RuleBase" id="RU367072"/>
    </source>
</evidence>
<gene>
    <name evidence="8" type="ORF">WN55_07826</name>
</gene>
<evidence type="ECO:0000259" key="6">
    <source>
        <dbReference type="Pfam" id="PF12460"/>
    </source>
</evidence>
<evidence type="ECO:0000259" key="7">
    <source>
        <dbReference type="Pfam" id="PF14500"/>
    </source>
</evidence>
<evidence type="ECO:0000256" key="3">
    <source>
        <dbReference type="ARBA" id="ARBA00022737"/>
    </source>
</evidence>
<evidence type="ECO:0000256" key="4">
    <source>
        <dbReference type="ARBA" id="ARBA00023242"/>
    </source>
</evidence>
<dbReference type="PANTHER" id="PTHR12891:SF0">
    <property type="entry name" value="MMS19 NUCLEOTIDE EXCISION REPAIR PROTEIN HOMOLOG"/>
    <property type="match status" value="1"/>
</dbReference>
<proteinExistence type="inferred from homology"/>
<dbReference type="AlphaFoldDB" id="A0A154PUE5"/>
<comment type="subcellular location">
    <subcellularLocation>
        <location evidence="5">Cytoplasm</location>
        <location evidence="5">Cytoskeleton</location>
        <location evidence="5">Spindle</location>
    </subcellularLocation>
    <subcellularLocation>
        <location evidence="1 5">Nucleus</location>
    </subcellularLocation>
</comment>
<evidence type="ECO:0000256" key="2">
    <source>
        <dbReference type="ARBA" id="ARBA00009340"/>
    </source>
</evidence>
<evidence type="ECO:0000313" key="8">
    <source>
        <dbReference type="EMBL" id="KZC14978.1"/>
    </source>
</evidence>
<dbReference type="OrthoDB" id="342900at2759"/>
<dbReference type="GO" id="GO:0005634">
    <property type="term" value="C:nucleus"/>
    <property type="evidence" value="ECO:0007669"/>
    <property type="project" value="UniProtKB-SubCell"/>
</dbReference>
<keyword evidence="5" id="KW-0963">Cytoplasm</keyword>
<sequence>MASLASTVSKERFLIAFEKNETLNTTCQEIASEIQSGHVKLHTVVEELGPFVTDKSVSIREKGIDALSSILSHLPKDYLNEAELHFITSFYCDRLKDHHSIVPAVLRGILATVQMNHLPQESPVQLFRALFENVQCQSQLLSDRRNIYLIFTTLLQNRIDNLKAMGPDFVYGVISSIDGERDPKNLMLLFSILPQFMQEFPLGHLTEEMFEVIACYFPVDFNPSGSVGVGITRNDLAENLEPCLCAIPQFAEFCIPLITDKLSSNLKVAKLDSLNLLCKGVPVFGAKGIEPHLIELWSALKKEIIRSGDLELKNASLNTVMSIIKVISSDTKLREGFIDNIITDTKSSLYDVQFSLFRPAVKLLECVATVNKESCEHILKVVVPLCLGQYSTKTSITDKVILIETLNDFIKISTEHGFNIKSVPELSWTDIPQLYLSELSTQHTELQSRLSIGLIVQKMYLHETHRSSLYDKIYNLIETSSNEMRIICHTSLLAFASLYPEEISALIRERFNLKTGEETMVVQVRKLEVLAAVAKTYKLGTEVLPHIVSQTNAINPEISFTALTCLHRLVGTKSIDYNVQHYLHNECNIIEKLAAMGLNSVDRRLDLILNICQLIVRSLTYEEQQNVVHKYAATLSENITETHAVLLMSIFIPLRQKVNLSINLILLENLCNLALSSMYSNIRFITCKFIAVLLNKMSDSSECFQRALSYLKEKINNSLTSDTCVEIQQTAASLQIWLTKAIVTKGSYDVEIFLNELTNLFKHDQVGQQIAQEYKCLTNKQEDVLVRENFCNIKIFYQQRVFEHLLKKNHLFEDSSRQNYLTALVHLLEEVPMELLFMHLTKLVPLLIESLSLDNEQLIFSTLITLRVLLEAKHIIFSDKAQCFIPRFLKLITYNTMRVRIAALECLMNYCNYPTILLNTYKQDVLEKLAISLDDRKRLVRKAAVKTRTQWFLVGAPGGTKE</sequence>
<dbReference type="PANTHER" id="PTHR12891">
    <property type="entry name" value="DNA REPAIR/TRANSCRIPTION PROTEIN MET18/MMS19"/>
    <property type="match status" value="1"/>
</dbReference>
<feature type="domain" description="MMS19 C-terminal" evidence="6">
    <location>
        <begin position="527"/>
        <end position="907"/>
    </location>
</feature>